<dbReference type="SUPFAM" id="SSF52980">
    <property type="entry name" value="Restriction endonuclease-like"/>
    <property type="match status" value="1"/>
</dbReference>
<dbReference type="InterPro" id="IPR027417">
    <property type="entry name" value="P-loop_NTPase"/>
</dbReference>
<dbReference type="AlphaFoldDB" id="A0A6M8EDY2"/>
<dbReference type="SUPFAM" id="SSF52540">
    <property type="entry name" value="P-loop containing nucleoside triphosphate hydrolases"/>
    <property type="match status" value="1"/>
</dbReference>
<gene>
    <name evidence="2" type="primary">addB</name>
    <name evidence="2" type="ORF">AACT_2693</name>
</gene>
<dbReference type="RefSeq" id="WP_172127801.1">
    <property type="nucleotide sequence ID" value="NZ_CP042652.1"/>
</dbReference>
<organism evidence="2 3">
    <name type="scientific">Arcobacter acticola</name>
    <dbReference type="NCBI Taxonomy" id="1849015"/>
    <lineage>
        <taxon>Bacteria</taxon>
        <taxon>Pseudomonadati</taxon>
        <taxon>Campylobacterota</taxon>
        <taxon>Epsilonproteobacteria</taxon>
        <taxon>Campylobacterales</taxon>
        <taxon>Arcobacteraceae</taxon>
        <taxon>Arcobacter</taxon>
    </lineage>
</organism>
<reference evidence="2 3" key="1">
    <citation type="submission" date="2019-08" db="EMBL/GenBank/DDBJ databases">
        <title>Complete genome sequence of Arcobacter acticola.</title>
        <authorList>
            <person name="Miller W."/>
        </authorList>
    </citation>
    <scope>NUCLEOTIDE SEQUENCE [LARGE SCALE GENOMIC DNA]</scope>
    <source>
        <strain evidence="2 3">KCTC 52212</strain>
    </source>
</reference>
<keyword evidence="2" id="KW-0547">Nucleotide-binding</keyword>
<dbReference type="KEGG" id="paco:AACT_2693"/>
<dbReference type="InterPro" id="IPR011604">
    <property type="entry name" value="PDDEXK-like_dom_sf"/>
</dbReference>
<feature type="domain" description="PD-(D/E)XK endonuclease-like" evidence="1">
    <location>
        <begin position="548"/>
        <end position="787"/>
    </location>
</feature>
<sequence>MLFKKKLLVFPTSRSIRNFISTQKSSNTLLPFTLTIDELFKKSINLNNMKYCEEEQRVLFLSEAIKNTNIQKLGISDNFTKFLKQSDYIYRFFLELASEKVEIKDIQNVDTYDFYLEHLQILETIKTNYINILEKNSYVDRINLDNHYKINENFLKKFEEIELHFEGYFTKVEFEIVEKISKFINVKINFYSNTYNQRSLEVFKNMNIDLKIDFNYKIDLTNKLVLQEEKNKKNLQSLEIKGFSSRLNQIAYIKDSIVKSVQKGVNPSRIALVLPDETFASYIQLFDTEKYFNYAMGKTIKNTNLYQVAYAIYSYLSEDDIKHISNLDFLKLDKNFIDKNIKPIWNKRATKESFEFISEFIKSKESSVELLEKYEELLYKLNIIVFSNDNVILLKDVYKIFLQKLVKLTLDDVNSGKITVLGLLETRAVEFDTVIICDFNESFIPKISVKDKFLSTKLKQLSNLPTQFDRESLQKYYYKRLIDSSKNVFVTYVNSDTNQISRFANELFDKYIKTDTNDNAYKHILYDNHKIKHIEEEIIAKIDLSMFTWSATSFKTYLQCKRKFYLQYILKLKEHSISLKPKAYELGDIIHSILEDFYTLDENSTELSFEKIESLFNKYKSTNPFLILDLEIWKKKLYEFYLLDKQRLKHRKIIALEKSFSCEFEGIKIKGVIDRIDSFEDSYEVIDYKTSSTLSVDTLKNYEKTDDFQLEFYYLAMSEMYKTDKIEAYYYDLSNTQLINEIALDKKLELLCEKFNELKEISKNEIYFSKCEDKNNCTYCPYIIICNRE</sequence>
<evidence type="ECO:0000313" key="2">
    <source>
        <dbReference type="EMBL" id="QKE29763.1"/>
    </source>
</evidence>
<dbReference type="InterPro" id="IPR011335">
    <property type="entry name" value="Restrct_endonuc-II-like"/>
</dbReference>
<keyword evidence="2" id="KW-0067">ATP-binding</keyword>
<dbReference type="Proteomes" id="UP000503483">
    <property type="component" value="Chromosome"/>
</dbReference>
<keyword evidence="3" id="KW-1185">Reference proteome</keyword>
<dbReference type="InterPro" id="IPR038726">
    <property type="entry name" value="PDDEXK_AddAB-type"/>
</dbReference>
<protein>
    <submittedName>
        <fullName evidence="2">AddAB recombination complex, helicase AddB</fullName>
    </submittedName>
</protein>
<dbReference type="EMBL" id="CP042652">
    <property type="protein sequence ID" value="QKE29763.1"/>
    <property type="molecule type" value="Genomic_DNA"/>
</dbReference>
<keyword evidence="2" id="KW-0347">Helicase</keyword>
<evidence type="ECO:0000259" key="1">
    <source>
        <dbReference type="Pfam" id="PF12705"/>
    </source>
</evidence>
<evidence type="ECO:0000313" key="3">
    <source>
        <dbReference type="Proteomes" id="UP000503483"/>
    </source>
</evidence>
<proteinExistence type="predicted"/>
<accession>A0A6M8EDY2</accession>
<dbReference type="Gene3D" id="3.90.320.10">
    <property type="match status" value="1"/>
</dbReference>
<dbReference type="Pfam" id="PF12705">
    <property type="entry name" value="PDDEXK_1"/>
    <property type="match status" value="1"/>
</dbReference>
<name>A0A6M8EDY2_9BACT</name>
<dbReference type="GO" id="GO:0004386">
    <property type="term" value="F:helicase activity"/>
    <property type="evidence" value="ECO:0007669"/>
    <property type="project" value="UniProtKB-KW"/>
</dbReference>
<keyword evidence="2" id="KW-0378">Hydrolase</keyword>